<accession>A0ACD1ABW8</accession>
<keyword evidence="2" id="KW-1185">Reference proteome</keyword>
<proteinExistence type="predicted"/>
<dbReference type="Proteomes" id="UP000594014">
    <property type="component" value="Chromosome"/>
</dbReference>
<sequence>MCKKILAVIALMIVLLGFNLLNVPSYSYALTESNPFSASDKAHNELLQLMKGEGDIKTSKLSKLSLDEERQNDQKQKQASKELEEKRYIVKFNDSASLQKVYDVVKTYDYELIGKSEQRMLAVKLDDLAKFKLQAAEMIEFIEQDHLMKLHAVPNDAYYSEQWGLTAVNMPKAWDVSKGSNKVFVAVIDSGVERSHLEIAKADVRAGYDYIYGGSCDWDFFEGHGTNVTGIIGAATNNSTGIAGVNWNVAVIPLAVVDFSGKIYESVVIQAINDAAAMGCDVINLSIGGPDYSDAMNRAIQNALSKGCIVVASAGNDGNSSYSYPASYDGVISVGSVNSDLSRSSFSQYNNAVDVVGPGSNILTTADPKYSYSDYEYVDGTSFSAPHVSGIAALAAARDSTLTPAKMRSLIQTTSKDLGTKGYDNYFGYGLINAGEIMKVISNPPTVPAGLTVSVTGSKQCTLKWSAVSGAASYTIYRATSAEGSYTKLATATGTSYIDSGVKSGSSYWYKISATNGVGTSAQSGAVSVIIAIPGVPTGLTTSVTSASQCTVKWSAVAGAVSYDVYRATSATGTYTKLATVTSASYVNSGLTKGSAYWYKVSATNGLGTSAQSGAASVTMGIPGVPGSLTTSITGSGQCTIKWSAASGAVSYDLYRATSSSGTYTKLTTVTGTSYVNSGLTSGASYWYKVSAVNAMGASAQSAAASVKIAIPAVPSGLAANVTGSTQVTVKWSAASGAASYDIYRATSASGSYTKLGASTGTSYMDNGVKKGSSYWYKISAANAIGASAQSGAASVTIAVPGVPTGLIASVTSTSQCTIKWSAVSGAVSYDVYRGASATGTYTKLTTVTGTSYGDSGLKAGASYWYKVAATNAIGTSAQSAASSVSLATPGVPAGLTAGVTGSSQCTVKWNGVSGAASYDVYRAPSASGAYTKLATVTTSSYADNAVAAGASYWYKISAANPLGVSAQSSAISVKIAVPAVPSGLTISVTSSSQSTLKWNAASGAVSYDVYRASSSSGTYTKLATVTSPAYTDTGLKTASSYWYKVSASNALGTSAQSAAVSVTMAIPGVPSGLATAVTSSTQCTVKWSPVSGAVSYDIYRATSATGTFSKLATITGASYGDSGLKAGSSYWYKVRATNALGSSAQSAAANVTIAVPAVPAGLTASITGGSQCTVRWSSVSGAVSYDIYRATSAAGTYTKLTTVTGTSYLDNGVTTGSSYWYKASAVNAMGASAQTSAVSVKIAAPGVPAGIITSVTSSTQCVVKWNAVSGAVSYDIYRAASATGTYTKLANVTSASYTDNGLTTGSAYWYRISAVNALGASAQSGAVSVSMAIPGVPAGLTTGVTSSSQCILKWSAASGAVSYDIYRATSATGTFTKIGTAAASSYTDSGLKSGTSYWYKVRSTNALGSSAQSSAVSVTMGIPTVPSGLTASVTGSSQCTIKWSAASGAVSYDIYRATSSAGTYTKLATVTATSYGDNGVAAGSAYWYKVSAANAMGASAQSGAVNVTIAIPGAPSGLITSVTSSSQCTVKWSGVSGAVSYDVYRSTSSAGTYTKLTTVTGTSYVNSGLTAGSSYWYKVSAVNALGASAQSGAVGMTIAVPSVPSGLAVSVTGTTQCTVKWTGVSGAVSYDVYRATSASGTYTKLATVTTNSYINTGLTSGSSYWYKISATNAMGTSAQSGAVSVKLAIPGIPAGVTASVTGSTQCTLKWSAVAGAVSYDVYRATSAAGTYTKLTTVTANSYANSGLTVGATYWYKVSAVNALGSSAQSSPVSVSIPVPVTGILLNPNTMLLMEGGATGTLTATVSPVNATNKAVTWTSSDNNVATVVNGIVTPVSTGTTTITAAAQAGGFKATCTVTVKPAVIQVSGISLDKEHLILIAGGSEEAINATVKPETASNKKVIWISSDTDVAMVNDGIVTPVSSGSATITATTEAGGFTDTCSVTVSPPEEEEPDLITQGFGVVAGFSTFDPRDVKLFAINGEAKIYPVSDELDYVSRGQLVYYELNEEGEIVVLDSDNAVSTDSGTIILSSSEIDLNGTVYSIQADVSVFFYGGVTPEADSSRYDIGTIGHLIYGSPINSPVSIYVVQGEVVAMLVPKSANSVPEPTGLKGIAPTSDADDDGRITGTNSDMEYKLSTETNYIEAIGTEISGLAAGDYHVRYAARDGKPAGGKVTVTVPPYIGADHYGLVVEFDHSFDPRVKLMGNHDGGTGVYLISRDIDIDLLKGWVIAYGLDESGEIGAIDRLEGIQADTGLKIESSSSLSFGESPFEISDDVMVFTYDGSGPDNDGNKYKMTSIEEVVGLYTSPVMIYTDEKGLVVALLIPASS</sequence>
<reference evidence="1" key="1">
    <citation type="submission" date="2019-08" db="EMBL/GenBank/DDBJ databases">
        <title>Genome sequence of Clostridiales bacterium MT110.</title>
        <authorList>
            <person name="Cao J."/>
        </authorList>
    </citation>
    <scope>NUCLEOTIDE SEQUENCE</scope>
    <source>
        <strain evidence="1">MT110</strain>
    </source>
</reference>
<evidence type="ECO:0000313" key="1">
    <source>
        <dbReference type="EMBL" id="QOX63706.1"/>
    </source>
</evidence>
<name>A0ACD1ABW8_9FIRM</name>
<gene>
    <name evidence="1" type="ORF">FRZ06_10270</name>
</gene>
<evidence type="ECO:0000313" key="2">
    <source>
        <dbReference type="Proteomes" id="UP000594014"/>
    </source>
</evidence>
<organism evidence="1 2">
    <name type="scientific">Anoxybacterium hadale</name>
    <dbReference type="NCBI Taxonomy" id="3408580"/>
    <lineage>
        <taxon>Bacteria</taxon>
        <taxon>Bacillati</taxon>
        <taxon>Bacillota</taxon>
        <taxon>Clostridia</taxon>
        <taxon>Peptostreptococcales</taxon>
        <taxon>Anaerovoracaceae</taxon>
        <taxon>Anoxybacterium</taxon>
    </lineage>
</organism>
<protein>
    <submittedName>
        <fullName evidence="1">S8 family serine peptidase</fullName>
    </submittedName>
</protein>
<dbReference type="EMBL" id="CP042469">
    <property type="protein sequence ID" value="QOX63706.1"/>
    <property type="molecule type" value="Genomic_DNA"/>
</dbReference>